<dbReference type="KEGG" id="dpg:DESPIGER_1573"/>
<evidence type="ECO:0000256" key="7">
    <source>
        <dbReference type="ARBA" id="ARBA00023136"/>
    </source>
</evidence>
<evidence type="ECO:0000256" key="5">
    <source>
        <dbReference type="ARBA" id="ARBA00022692"/>
    </source>
</evidence>
<evidence type="ECO:0000313" key="9">
    <source>
        <dbReference type="EMBL" id="SFV73410.1"/>
    </source>
</evidence>
<keyword evidence="5 8" id="KW-0812">Transmembrane</keyword>
<feature type="transmembrane region" description="Helical" evidence="8">
    <location>
        <begin position="12"/>
        <end position="31"/>
    </location>
</feature>
<name>A0A1K1LFD7_9BACT</name>
<dbReference type="Pfam" id="PF03591">
    <property type="entry name" value="AzlC"/>
    <property type="match status" value="1"/>
</dbReference>
<feature type="transmembrane region" description="Helical" evidence="8">
    <location>
        <begin position="51"/>
        <end position="78"/>
    </location>
</feature>
<keyword evidence="3" id="KW-0813">Transport</keyword>
<keyword evidence="7 8" id="KW-0472">Membrane</keyword>
<comment type="subcellular location">
    <subcellularLocation>
        <location evidence="1">Cell membrane</location>
        <topology evidence="1">Multi-pass membrane protein</topology>
    </subcellularLocation>
</comment>
<keyword evidence="6 8" id="KW-1133">Transmembrane helix</keyword>
<dbReference type="GO" id="GO:1903785">
    <property type="term" value="P:L-valine transmembrane transport"/>
    <property type="evidence" value="ECO:0007669"/>
    <property type="project" value="TreeGrafter"/>
</dbReference>
<reference evidence="10" key="1">
    <citation type="submission" date="2016-10" db="EMBL/GenBank/DDBJ databases">
        <authorList>
            <person name="Wegmann U."/>
        </authorList>
    </citation>
    <scope>NUCLEOTIDE SEQUENCE [LARGE SCALE GENOMIC DNA]</scope>
</reference>
<dbReference type="PANTHER" id="PTHR34979:SF1">
    <property type="entry name" value="INNER MEMBRANE PROTEIN YGAZ"/>
    <property type="match status" value="1"/>
</dbReference>
<evidence type="ECO:0000256" key="8">
    <source>
        <dbReference type="SAM" id="Phobius"/>
    </source>
</evidence>
<comment type="similarity">
    <text evidence="2">Belongs to the AzlC family.</text>
</comment>
<protein>
    <submittedName>
        <fullName evidence="9">AzlC family protein</fullName>
    </submittedName>
</protein>
<dbReference type="PANTHER" id="PTHR34979">
    <property type="entry name" value="INNER MEMBRANE PROTEIN YGAZ"/>
    <property type="match status" value="1"/>
</dbReference>
<proteinExistence type="inferred from homology"/>
<dbReference type="AlphaFoldDB" id="A0A1K1LFD7"/>
<evidence type="ECO:0000256" key="2">
    <source>
        <dbReference type="ARBA" id="ARBA00010735"/>
    </source>
</evidence>
<organism evidence="9 10">
    <name type="scientific">Desulfovibrio piger</name>
    <dbReference type="NCBI Taxonomy" id="901"/>
    <lineage>
        <taxon>Bacteria</taxon>
        <taxon>Pseudomonadati</taxon>
        <taxon>Thermodesulfobacteriota</taxon>
        <taxon>Desulfovibrionia</taxon>
        <taxon>Desulfovibrionales</taxon>
        <taxon>Desulfovibrionaceae</taxon>
        <taxon>Desulfovibrio</taxon>
    </lineage>
</organism>
<dbReference type="EMBL" id="LT630450">
    <property type="protein sequence ID" value="SFV73410.1"/>
    <property type="molecule type" value="Genomic_DNA"/>
</dbReference>
<dbReference type="GO" id="GO:0005886">
    <property type="term" value="C:plasma membrane"/>
    <property type="evidence" value="ECO:0007669"/>
    <property type="project" value="UniProtKB-SubCell"/>
</dbReference>
<dbReference type="Proteomes" id="UP000186323">
    <property type="component" value="Chromosome I"/>
</dbReference>
<evidence type="ECO:0000256" key="6">
    <source>
        <dbReference type="ARBA" id="ARBA00022989"/>
    </source>
</evidence>
<dbReference type="InterPro" id="IPR011606">
    <property type="entry name" value="Brnchd-chn_aa_trnsp_permease"/>
</dbReference>
<evidence type="ECO:0000313" key="10">
    <source>
        <dbReference type="Proteomes" id="UP000186323"/>
    </source>
</evidence>
<evidence type="ECO:0000256" key="3">
    <source>
        <dbReference type="ARBA" id="ARBA00022448"/>
    </source>
</evidence>
<evidence type="ECO:0000256" key="1">
    <source>
        <dbReference type="ARBA" id="ARBA00004651"/>
    </source>
</evidence>
<accession>A0A1K1LFD7</accession>
<keyword evidence="4" id="KW-1003">Cell membrane</keyword>
<gene>
    <name evidence="9" type="ORF">DESPIGER_1573</name>
</gene>
<keyword evidence="10" id="KW-1185">Reference proteome</keyword>
<evidence type="ECO:0000256" key="4">
    <source>
        <dbReference type="ARBA" id="ARBA00022475"/>
    </source>
</evidence>
<sequence length="237" mass="25144">MASPYMDGVRRALPIVLGYVPVAFAFGVLAVKSNIPPALVVAMSVFHFAGSGQFVCAGLWGAGVGALSVIVAVFVVNLRHLLMSAAMAEPLAPLKRWQRFLFGCEMTDETFGVHITAFQRGWKLCTATLFTCNLTAHASWVLGTVIGVFCGGLVHDVKPLGLDYALTAMFLALLVPQCVSRLHVLVAIVTAILSLSLKLAGMGQWNVVVATVLGASLGVALLHRNKSALPEKKEETA</sequence>
<dbReference type="RefSeq" id="WP_072335141.1">
    <property type="nucleotide sequence ID" value="NZ_CALJDE010000064.1"/>
</dbReference>
<feature type="transmembrane region" description="Helical" evidence="8">
    <location>
        <begin position="205"/>
        <end position="223"/>
    </location>
</feature>
<feature type="transmembrane region" description="Helical" evidence="8">
    <location>
        <begin position="129"/>
        <end position="154"/>
    </location>
</feature>